<sequence length="202" mass="21963">MTTTIIIRNDLLRGAAIFASTEQTRFYLNGVLAESVGDHLRLVATDGKVLFAAQIKNGAHDPIKVIIPLDLIKRLPATKRKFDYIDLVVEGNKIALTYMGTTVSADAIAATYPNYARIVPAETSFEAAHYDADQVALFGKAARLMGTNERPHVFNNGSGPAIVRIVPAAHVTNTNMFGLVMPLTQSQIDVTAPYSSWVHHTS</sequence>
<dbReference type="EMBL" id="LR796792">
    <property type="protein sequence ID" value="CAB4166470.1"/>
    <property type="molecule type" value="Genomic_DNA"/>
</dbReference>
<comment type="subcellular location">
    <subcellularLocation>
        <location evidence="1">Cytoplasm</location>
    </subcellularLocation>
</comment>
<evidence type="ECO:0000256" key="7">
    <source>
        <dbReference type="ARBA" id="ARBA00022932"/>
    </source>
</evidence>
<name>A0A6J5S145_9CAUD</name>
<evidence type="ECO:0000256" key="6">
    <source>
        <dbReference type="ARBA" id="ARBA00022705"/>
    </source>
</evidence>
<dbReference type="SUPFAM" id="SSF55979">
    <property type="entry name" value="DNA clamp"/>
    <property type="match status" value="1"/>
</dbReference>
<reference evidence="13" key="1">
    <citation type="submission" date="2020-05" db="EMBL/GenBank/DDBJ databases">
        <authorList>
            <person name="Chiriac C."/>
            <person name="Salcher M."/>
            <person name="Ghai R."/>
            <person name="Kavagutti S V."/>
        </authorList>
    </citation>
    <scope>NUCLEOTIDE SEQUENCE</scope>
</reference>
<feature type="domain" description="DNA polymerase III beta sliding clamp central" evidence="9">
    <location>
        <begin position="15"/>
        <end position="114"/>
    </location>
</feature>
<evidence type="ECO:0000256" key="4">
    <source>
        <dbReference type="ARBA" id="ARBA00022679"/>
    </source>
</evidence>
<dbReference type="GO" id="GO:0003887">
    <property type="term" value="F:DNA-directed DNA polymerase activity"/>
    <property type="evidence" value="ECO:0007669"/>
    <property type="project" value="UniProtKB-KW"/>
</dbReference>
<organism evidence="13">
    <name type="scientific">uncultured Caudovirales phage</name>
    <dbReference type="NCBI Taxonomy" id="2100421"/>
    <lineage>
        <taxon>Viruses</taxon>
        <taxon>Duplodnaviria</taxon>
        <taxon>Heunggongvirae</taxon>
        <taxon>Uroviricota</taxon>
        <taxon>Caudoviricetes</taxon>
        <taxon>Peduoviridae</taxon>
        <taxon>Maltschvirus</taxon>
        <taxon>Maltschvirus maltsch</taxon>
    </lineage>
</organism>
<proteinExistence type="inferred from homology"/>
<evidence type="ECO:0000256" key="2">
    <source>
        <dbReference type="ARBA" id="ARBA00010752"/>
    </source>
</evidence>
<dbReference type="InterPro" id="IPR022637">
    <property type="entry name" value="DNA_polIII_beta_cen"/>
</dbReference>
<dbReference type="GO" id="GO:0008408">
    <property type="term" value="F:3'-5' exonuclease activity"/>
    <property type="evidence" value="ECO:0007669"/>
    <property type="project" value="InterPro"/>
</dbReference>
<dbReference type="InterPro" id="IPR001001">
    <property type="entry name" value="DNA_polIII_beta"/>
</dbReference>
<evidence type="ECO:0000313" key="10">
    <source>
        <dbReference type="EMBL" id="CAB4166470.1"/>
    </source>
</evidence>
<dbReference type="GO" id="GO:0006271">
    <property type="term" value="P:DNA strand elongation involved in DNA replication"/>
    <property type="evidence" value="ECO:0007669"/>
    <property type="project" value="TreeGrafter"/>
</dbReference>
<gene>
    <name evidence="12" type="ORF">UFOVP1010_25</name>
    <name evidence="13" type="ORF">UFOVP1359_13</name>
    <name evidence="10" type="ORF">UFOVP838_30</name>
    <name evidence="11" type="ORF">UFOVP932_37</name>
</gene>
<dbReference type="EMBL" id="LR796955">
    <property type="protein sequence ID" value="CAB4177653.1"/>
    <property type="molecule type" value="Genomic_DNA"/>
</dbReference>
<keyword evidence="5" id="KW-0548">Nucleotidyltransferase</keyword>
<dbReference type="GO" id="GO:0003677">
    <property type="term" value="F:DNA binding"/>
    <property type="evidence" value="ECO:0007669"/>
    <property type="project" value="UniProtKB-KW"/>
</dbReference>
<evidence type="ECO:0000313" key="11">
    <source>
        <dbReference type="EMBL" id="CAB4171893.1"/>
    </source>
</evidence>
<dbReference type="EMBL" id="LR796880">
    <property type="protein sequence ID" value="CAB4171893.1"/>
    <property type="molecule type" value="Genomic_DNA"/>
</dbReference>
<evidence type="ECO:0000313" key="12">
    <source>
        <dbReference type="EMBL" id="CAB4177653.1"/>
    </source>
</evidence>
<dbReference type="EMBL" id="LR797309">
    <property type="protein sequence ID" value="CAB4201885.1"/>
    <property type="molecule type" value="Genomic_DNA"/>
</dbReference>
<dbReference type="InterPro" id="IPR046938">
    <property type="entry name" value="DNA_clamp_sf"/>
</dbReference>
<evidence type="ECO:0000256" key="5">
    <source>
        <dbReference type="ARBA" id="ARBA00022695"/>
    </source>
</evidence>
<comment type="similarity">
    <text evidence="2">Belongs to the beta sliding clamp family.</text>
</comment>
<keyword evidence="3" id="KW-0963">Cytoplasm</keyword>
<evidence type="ECO:0000313" key="13">
    <source>
        <dbReference type="EMBL" id="CAB4201885.1"/>
    </source>
</evidence>
<dbReference type="Gene3D" id="3.10.150.10">
    <property type="entry name" value="DNA Polymerase III, subunit A, domain 2"/>
    <property type="match status" value="1"/>
</dbReference>
<dbReference type="Gene3D" id="3.70.10.10">
    <property type="match status" value="1"/>
</dbReference>
<keyword evidence="8" id="KW-0238">DNA-binding</keyword>
<dbReference type="PANTHER" id="PTHR30478">
    <property type="entry name" value="DNA POLYMERASE III SUBUNIT BETA"/>
    <property type="match status" value="1"/>
</dbReference>
<dbReference type="GO" id="GO:0009360">
    <property type="term" value="C:DNA polymerase III complex"/>
    <property type="evidence" value="ECO:0007669"/>
    <property type="project" value="InterPro"/>
</dbReference>
<evidence type="ECO:0000256" key="1">
    <source>
        <dbReference type="ARBA" id="ARBA00004496"/>
    </source>
</evidence>
<keyword evidence="7" id="KW-0239">DNA-directed DNA polymerase</keyword>
<protein>
    <submittedName>
        <fullName evidence="13">DNA polymerase III, beta chain, central</fullName>
    </submittedName>
</protein>
<evidence type="ECO:0000259" key="9">
    <source>
        <dbReference type="Pfam" id="PF02767"/>
    </source>
</evidence>
<evidence type="ECO:0000256" key="8">
    <source>
        <dbReference type="ARBA" id="ARBA00023125"/>
    </source>
</evidence>
<accession>A0A6J5S145</accession>
<dbReference type="PANTHER" id="PTHR30478:SF0">
    <property type="entry name" value="BETA SLIDING CLAMP"/>
    <property type="match status" value="1"/>
</dbReference>
<dbReference type="Pfam" id="PF02767">
    <property type="entry name" value="DNA_pol3_beta_2"/>
    <property type="match status" value="1"/>
</dbReference>
<evidence type="ECO:0000256" key="3">
    <source>
        <dbReference type="ARBA" id="ARBA00022490"/>
    </source>
</evidence>
<keyword evidence="6" id="KW-0235">DNA replication</keyword>
<keyword evidence="4" id="KW-0808">Transferase</keyword>